<organism evidence="1 2">
    <name type="scientific">Eiseniibacteriota bacterium</name>
    <dbReference type="NCBI Taxonomy" id="2212470"/>
    <lineage>
        <taxon>Bacteria</taxon>
        <taxon>Candidatus Eiseniibacteriota</taxon>
    </lineage>
</organism>
<dbReference type="EMBL" id="VBOT01000033">
    <property type="protein sequence ID" value="TMQ52443.1"/>
    <property type="molecule type" value="Genomic_DNA"/>
</dbReference>
<comment type="caution">
    <text evidence="1">The sequence shown here is derived from an EMBL/GenBank/DDBJ whole genome shotgun (WGS) entry which is preliminary data.</text>
</comment>
<evidence type="ECO:0000313" key="2">
    <source>
        <dbReference type="Proteomes" id="UP000320184"/>
    </source>
</evidence>
<protein>
    <recommendedName>
        <fullName evidence="3">TonB-dependent receptor</fullName>
    </recommendedName>
</protein>
<name>A0A538SM42_UNCEI</name>
<dbReference type="Proteomes" id="UP000320184">
    <property type="component" value="Unassembled WGS sequence"/>
</dbReference>
<sequence length="428" mass="48391">MRAVAGRPFVGFVLLAAAIAVAPVGGEAPSGGARPIAALGARPALAGTEEFSTFDVEAQEEDDESLLDHYLTRSPRAWRDEWERAPQAIRTSQGCLTSGQWFIDTDLKLRSPLGRRARFGLDLRQSESDAESFEYLDFSFQFPTRFGTPGAMFRPLYDKSRQDFALTWQAGSDSSALQVQAAFTFEDLFNNLWAFRQSRVGQEYEPYERHPWEPGLHVATRHERWRAELGGRYLTPSRKRIVNYGSGSPPRIATLFELRALGIDWEARGANHQALSTDRSSDDSDGRHHEFRRSWLGEVAARRSLFPWLTLETRWLYQERGQHYGPPLGPSMFQAEDRMLAFESTIRLNPRMSLRAGALHDRITIAKVGQTPDFSYGTRVESRTYVGLLARFGRVSVSGIEGIELDPEPYEVPFGLHDKGFLHLQTTF</sequence>
<proteinExistence type="predicted"/>
<dbReference type="AlphaFoldDB" id="A0A538SM42"/>
<evidence type="ECO:0008006" key="3">
    <source>
        <dbReference type="Google" id="ProtNLM"/>
    </source>
</evidence>
<reference evidence="1 2" key="1">
    <citation type="journal article" date="2019" name="Nat. Microbiol.">
        <title>Mediterranean grassland soil C-N compound turnover is dependent on rainfall and depth, and is mediated by genomically divergent microorganisms.</title>
        <authorList>
            <person name="Diamond S."/>
            <person name="Andeer P.F."/>
            <person name="Li Z."/>
            <person name="Crits-Christoph A."/>
            <person name="Burstein D."/>
            <person name="Anantharaman K."/>
            <person name="Lane K.R."/>
            <person name="Thomas B.C."/>
            <person name="Pan C."/>
            <person name="Northen T.R."/>
            <person name="Banfield J.F."/>
        </authorList>
    </citation>
    <scope>NUCLEOTIDE SEQUENCE [LARGE SCALE GENOMIC DNA]</scope>
    <source>
        <strain evidence="1">WS_3</strain>
    </source>
</reference>
<evidence type="ECO:0000313" key="1">
    <source>
        <dbReference type="EMBL" id="TMQ52443.1"/>
    </source>
</evidence>
<gene>
    <name evidence="1" type="ORF">E6K73_02840</name>
</gene>
<accession>A0A538SM42</accession>